<evidence type="ECO:0000313" key="4">
    <source>
        <dbReference type="Proteomes" id="UP001055868"/>
    </source>
</evidence>
<protein>
    <recommendedName>
        <fullName evidence="5">TadE family protein</fullName>
    </recommendedName>
</protein>
<feature type="transmembrane region" description="Helical" evidence="2">
    <location>
        <begin position="38"/>
        <end position="58"/>
    </location>
</feature>
<feature type="region of interest" description="Disordered" evidence="1">
    <location>
        <begin position="162"/>
        <end position="201"/>
    </location>
</feature>
<organism evidence="3 4">
    <name type="scientific">Brachybacterium kimchii</name>
    <dbReference type="NCBI Taxonomy" id="2942909"/>
    <lineage>
        <taxon>Bacteria</taxon>
        <taxon>Bacillati</taxon>
        <taxon>Actinomycetota</taxon>
        <taxon>Actinomycetes</taxon>
        <taxon>Micrococcales</taxon>
        <taxon>Dermabacteraceae</taxon>
        <taxon>Brachybacterium</taxon>
    </lineage>
</organism>
<feature type="compositionally biased region" description="Basic and acidic residues" evidence="1">
    <location>
        <begin position="185"/>
        <end position="201"/>
    </location>
</feature>
<evidence type="ECO:0000256" key="1">
    <source>
        <dbReference type="SAM" id="MobiDB-lite"/>
    </source>
</evidence>
<dbReference type="EMBL" id="CP097218">
    <property type="protein sequence ID" value="UQN30106.1"/>
    <property type="molecule type" value="Genomic_DNA"/>
</dbReference>
<reference evidence="3" key="1">
    <citation type="submission" date="2022-05" db="EMBL/GenBank/DDBJ databases">
        <title>Genomic analysis of Brachybacterium sp. CBA3104.</title>
        <authorList>
            <person name="Roh S.W."/>
            <person name="Kim Y.B."/>
            <person name="Kim Y."/>
        </authorList>
    </citation>
    <scope>NUCLEOTIDE SEQUENCE</scope>
    <source>
        <strain evidence="3">CBA3104</strain>
    </source>
</reference>
<dbReference type="RefSeq" id="WP_249479275.1">
    <property type="nucleotide sequence ID" value="NZ_CP097218.1"/>
</dbReference>
<dbReference type="Proteomes" id="UP001055868">
    <property type="component" value="Chromosome"/>
</dbReference>
<accession>A0ABY4N7P3</accession>
<evidence type="ECO:0000256" key="2">
    <source>
        <dbReference type="SAM" id="Phobius"/>
    </source>
</evidence>
<evidence type="ECO:0000313" key="3">
    <source>
        <dbReference type="EMBL" id="UQN30106.1"/>
    </source>
</evidence>
<keyword evidence="4" id="KW-1185">Reference proteome</keyword>
<evidence type="ECO:0008006" key="5">
    <source>
        <dbReference type="Google" id="ProtNLM"/>
    </source>
</evidence>
<feature type="compositionally biased region" description="Basic and acidic residues" evidence="1">
    <location>
        <begin position="162"/>
        <end position="177"/>
    </location>
</feature>
<name>A0ABY4N7P3_9MICO</name>
<gene>
    <name evidence="3" type="ORF">M4486_01785</name>
</gene>
<keyword evidence="2" id="KW-0812">Transmembrane</keyword>
<sequence>MSGHGRDRRARPRERSDLRLPQGLRALRSRLGREDGNALVEFVALSVILLIPSLYLVLSLGSVQGAVFAADVIARDAARIHATEPDASRAEERTEAMVRMTLEDHGLTSQDAVTIHCSKHPCSAAGSEVTAEVTIGVPIPGLGPMLGADGPVHVGAEHVVEADQFRAPGERAGKDGEGEVPAADDAPKASRPGDQERGDGS</sequence>
<keyword evidence="2" id="KW-1133">Transmembrane helix</keyword>
<keyword evidence="2" id="KW-0472">Membrane</keyword>
<proteinExistence type="predicted"/>